<sequence>MVIAISIVGFLSILTVVISYPKDDRYYARLTREDQQTSFYPLSQAQLIEDDPIAIDNPQRDHDSIEFMVAPVRSE</sequence>
<protein>
    <submittedName>
        <fullName evidence="2">APP_amyloid domain-containing protein</fullName>
    </submittedName>
</protein>
<reference evidence="2" key="1">
    <citation type="submission" date="2016-11" db="UniProtKB">
        <authorList>
            <consortium name="WormBaseParasite"/>
        </authorList>
    </citation>
    <scope>IDENTIFICATION</scope>
</reference>
<accession>A0A1I7W9N3</accession>
<evidence type="ECO:0000313" key="1">
    <source>
        <dbReference type="Proteomes" id="UP000095283"/>
    </source>
</evidence>
<dbReference type="AlphaFoldDB" id="A0A1I7W9N3"/>
<dbReference type="Proteomes" id="UP000095283">
    <property type="component" value="Unplaced"/>
</dbReference>
<evidence type="ECO:0000313" key="2">
    <source>
        <dbReference type="WBParaSite" id="Hba_01363"/>
    </source>
</evidence>
<dbReference type="WBParaSite" id="Hba_01363">
    <property type="protein sequence ID" value="Hba_01363"/>
    <property type="gene ID" value="Hba_01363"/>
</dbReference>
<organism evidence="1 2">
    <name type="scientific">Heterorhabditis bacteriophora</name>
    <name type="common">Entomopathogenic nematode worm</name>
    <dbReference type="NCBI Taxonomy" id="37862"/>
    <lineage>
        <taxon>Eukaryota</taxon>
        <taxon>Metazoa</taxon>
        <taxon>Ecdysozoa</taxon>
        <taxon>Nematoda</taxon>
        <taxon>Chromadorea</taxon>
        <taxon>Rhabditida</taxon>
        <taxon>Rhabditina</taxon>
        <taxon>Rhabditomorpha</taxon>
        <taxon>Strongyloidea</taxon>
        <taxon>Heterorhabditidae</taxon>
        <taxon>Heterorhabditis</taxon>
    </lineage>
</organism>
<keyword evidence="1" id="KW-1185">Reference proteome</keyword>
<name>A0A1I7W9N3_HETBA</name>
<proteinExistence type="predicted"/>